<keyword evidence="2" id="KW-0560">Oxidoreductase</keyword>
<dbReference type="Proteomes" id="UP001239782">
    <property type="component" value="Chromosome"/>
</dbReference>
<protein>
    <submittedName>
        <fullName evidence="5">Saccharopine dehydrogenase C-terminal domain-containing protein</fullName>
    </submittedName>
</protein>
<evidence type="ECO:0000259" key="3">
    <source>
        <dbReference type="Pfam" id="PF03435"/>
    </source>
</evidence>
<evidence type="ECO:0000256" key="1">
    <source>
        <dbReference type="ARBA" id="ARBA00022857"/>
    </source>
</evidence>
<dbReference type="FunFam" id="3.40.50.720:FF:000072">
    <property type="entry name" value="Saccharopine dehydrogenase [NADP(+), L-glutamate-forming]"/>
    <property type="match status" value="1"/>
</dbReference>
<dbReference type="Pfam" id="PF16653">
    <property type="entry name" value="Sacchrp_dh_C"/>
    <property type="match status" value="1"/>
</dbReference>
<dbReference type="PANTHER" id="PTHR11133:SF22">
    <property type="entry name" value="ALPHA-AMINOADIPIC SEMIALDEHYDE SYNTHASE, MITOCHONDRIAL"/>
    <property type="match status" value="1"/>
</dbReference>
<evidence type="ECO:0000313" key="6">
    <source>
        <dbReference type="Proteomes" id="UP001239782"/>
    </source>
</evidence>
<dbReference type="Gene3D" id="1.10.1870.10">
    <property type="entry name" value="Domain 3, Saccharopine reductase"/>
    <property type="match status" value="1"/>
</dbReference>
<gene>
    <name evidence="5" type="ORF">Q9312_00640</name>
</gene>
<keyword evidence="1" id="KW-0521">NADP</keyword>
<feature type="domain" description="Saccharopine dehydrogenase-like C-terminal" evidence="4">
    <location>
        <begin position="124"/>
        <end position="417"/>
    </location>
</feature>
<evidence type="ECO:0000259" key="4">
    <source>
        <dbReference type="Pfam" id="PF16653"/>
    </source>
</evidence>
<dbReference type="Gene3D" id="3.30.360.10">
    <property type="entry name" value="Dihydrodipicolinate Reductase, domain 2"/>
    <property type="match status" value="1"/>
</dbReference>
<dbReference type="GO" id="GO:0019878">
    <property type="term" value="P:lysine biosynthetic process via aminoadipic acid"/>
    <property type="evidence" value="ECO:0007669"/>
    <property type="project" value="TreeGrafter"/>
</dbReference>
<dbReference type="Gene3D" id="3.40.50.720">
    <property type="entry name" value="NAD(P)-binding Rossmann-like Domain"/>
    <property type="match status" value="1"/>
</dbReference>
<evidence type="ECO:0000313" key="5">
    <source>
        <dbReference type="EMBL" id="WMS87452.1"/>
    </source>
</evidence>
<feature type="domain" description="Saccharopine dehydrogenase NADP binding" evidence="3">
    <location>
        <begin position="5"/>
        <end position="119"/>
    </location>
</feature>
<dbReference type="RefSeq" id="WP_309202595.1">
    <property type="nucleotide sequence ID" value="NZ_CP133548.1"/>
</dbReference>
<dbReference type="PANTHER" id="PTHR11133">
    <property type="entry name" value="SACCHAROPINE DEHYDROGENASE"/>
    <property type="match status" value="1"/>
</dbReference>
<organism evidence="5 6">
    <name type="scientific">Pleionea litopenaei</name>
    <dbReference type="NCBI Taxonomy" id="3070815"/>
    <lineage>
        <taxon>Bacteria</taxon>
        <taxon>Pseudomonadati</taxon>
        <taxon>Pseudomonadota</taxon>
        <taxon>Gammaproteobacteria</taxon>
        <taxon>Oceanospirillales</taxon>
        <taxon>Pleioneaceae</taxon>
        <taxon>Pleionea</taxon>
    </lineage>
</organism>
<keyword evidence="6" id="KW-1185">Reference proteome</keyword>
<dbReference type="InterPro" id="IPR051168">
    <property type="entry name" value="AASS"/>
</dbReference>
<dbReference type="GO" id="GO:0004753">
    <property type="term" value="F:saccharopine dehydrogenase activity"/>
    <property type="evidence" value="ECO:0007669"/>
    <property type="project" value="TreeGrafter"/>
</dbReference>
<dbReference type="AlphaFoldDB" id="A0AA51RTS8"/>
<reference evidence="5 6" key="1">
    <citation type="submission" date="2023-08" db="EMBL/GenBank/DDBJ databases">
        <title>Pleionea litopenaei sp. nov., isolated from stomach of juvenile Litopenaeus vannamei.</title>
        <authorList>
            <person name="Rho A.M."/>
            <person name="Hwang C.Y."/>
        </authorList>
    </citation>
    <scope>NUCLEOTIDE SEQUENCE [LARGE SCALE GENOMIC DNA]</scope>
    <source>
        <strain evidence="5 6">HL-JVS1</strain>
    </source>
</reference>
<dbReference type="KEGG" id="plei:Q9312_00640"/>
<dbReference type="EMBL" id="CP133548">
    <property type="protein sequence ID" value="WMS87452.1"/>
    <property type="molecule type" value="Genomic_DNA"/>
</dbReference>
<accession>A0AA51RTS8</accession>
<dbReference type="SUPFAM" id="SSF51735">
    <property type="entry name" value="NAD(P)-binding Rossmann-fold domains"/>
    <property type="match status" value="1"/>
</dbReference>
<dbReference type="SUPFAM" id="SSF55347">
    <property type="entry name" value="Glyceraldehyde-3-phosphate dehydrogenase-like, C-terminal domain"/>
    <property type="match status" value="1"/>
</dbReference>
<sequence length="433" mass="48312">MEKRILIFGSGYVAAPVIEYLTRQPENQLTVASNILADAEKLADGHEQVAAVVADVTNDQVIADLVEQHDIVISLVPYLFHVAIAQQCIKFRKHLITASYVSPEMKALDQAAKDAEILILNEIGLDPGIDHLSAMKVIDEAHDKGGKVKSFASWCGGLPAPEFNDNPLGYKFAWAPRGVLLALLNQAKFYKHNKVEIIESADLLSSAKPVVVSEELALEGYPNRDSTSYREAYQIPECENLIRGTLRYPGFCDVITAAHKLGLLDIKSKPDTNLTWKTYIEQQLSTHHLNLSESVTKAFEWLGLFEEQSLPDSDSLLDAFCSVLQAKLQYQSNETDMIALQHRFELVFDDRPEFLTSTLVVKGDVGGYSAMSKTVGYPVAIATQLILDGEIQDKGVHIPVLRHFYEPILELLEEEGIECIEREQSQLDEHFFL</sequence>
<dbReference type="GO" id="GO:0005737">
    <property type="term" value="C:cytoplasm"/>
    <property type="evidence" value="ECO:0007669"/>
    <property type="project" value="TreeGrafter"/>
</dbReference>
<proteinExistence type="predicted"/>
<name>A0AA51RTS8_9GAMM</name>
<dbReference type="InterPro" id="IPR005097">
    <property type="entry name" value="Sacchrp_dh_NADP-bd"/>
</dbReference>
<evidence type="ECO:0000256" key="2">
    <source>
        <dbReference type="ARBA" id="ARBA00023002"/>
    </source>
</evidence>
<dbReference type="InterPro" id="IPR032095">
    <property type="entry name" value="Sacchrp_dh-like_C"/>
</dbReference>
<dbReference type="InterPro" id="IPR036291">
    <property type="entry name" value="NAD(P)-bd_dom_sf"/>
</dbReference>
<dbReference type="Pfam" id="PF03435">
    <property type="entry name" value="Sacchrp_dh_NADP"/>
    <property type="match status" value="1"/>
</dbReference>
<dbReference type="FunFam" id="3.30.360.10:FF:000008">
    <property type="entry name" value="Alpha-aminoadipic semialdehyde synthase, mitochondrial"/>
    <property type="match status" value="1"/>
</dbReference>